<protein>
    <submittedName>
        <fullName evidence="2">Rpn family recombination-promoting nuclease/putative transposase</fullName>
    </submittedName>
</protein>
<organism evidence="2 3">
    <name type="scientific">Allocoprobacillus halotolerans</name>
    <dbReference type="NCBI Taxonomy" id="2944914"/>
    <lineage>
        <taxon>Bacteria</taxon>
        <taxon>Bacillati</taxon>
        <taxon>Bacillota</taxon>
        <taxon>Erysipelotrichia</taxon>
        <taxon>Erysipelotrichales</taxon>
        <taxon>Erysipelotrichaceae</taxon>
        <taxon>Allocoprobacillus</taxon>
    </lineage>
</organism>
<dbReference type="InterPro" id="IPR006842">
    <property type="entry name" value="Transposase_31"/>
</dbReference>
<evidence type="ECO:0000259" key="1">
    <source>
        <dbReference type="Pfam" id="PF04754"/>
    </source>
</evidence>
<feature type="domain" description="Transposase (putative) YhgA-like" evidence="1">
    <location>
        <begin position="6"/>
        <end position="182"/>
    </location>
</feature>
<dbReference type="Pfam" id="PF04754">
    <property type="entry name" value="Transposase_31"/>
    <property type="match status" value="1"/>
</dbReference>
<reference evidence="2" key="1">
    <citation type="submission" date="2022-07" db="EMBL/GenBank/DDBJ databases">
        <title>Faecal culturing of patients with breast cancer.</title>
        <authorList>
            <person name="Teng N.M.Y."/>
            <person name="Kiu R."/>
            <person name="Evans R."/>
            <person name="Baker D.J."/>
            <person name="Zenner C."/>
            <person name="Robinson S.D."/>
            <person name="Hall L.J."/>
        </authorList>
    </citation>
    <scope>NUCLEOTIDE SEQUENCE</scope>
    <source>
        <strain evidence="2">LH1062</strain>
    </source>
</reference>
<proteinExistence type="predicted"/>
<sequence length="301" mass="35065">MSMQTDHIIKDFFKNTSRFADLMNAILYGGQDVIKPDELQVMDSNEIFVGKYISKERRRDVIMMWKGKESQAILALEAQNQVDFTMVSRTLLYDALTYNMQDKKPKNHMLPYVMSIVLFHGEGKWTAKTSLLERVNVPEGIKQESNDWKMNVVDIKDLNYHLLKNEDNHSVVKAVGKIWRKEEEDFKGMEVSKAAARVIAILTERFDILDLVKGDKETMAMWSFWQDIENSGFQKGEERGMKKGKIDTLKKNVKTMLVYLFGNLTPELTKKIEDSDEERLDNVILHIFEIHNETDVYKILQ</sequence>
<gene>
    <name evidence="2" type="ORF">NMU03_06165</name>
</gene>
<evidence type="ECO:0000313" key="2">
    <source>
        <dbReference type="EMBL" id="UTY40362.1"/>
    </source>
</evidence>
<name>A0ABY5I4S8_9FIRM</name>
<keyword evidence="3" id="KW-1185">Reference proteome</keyword>
<dbReference type="Proteomes" id="UP001060112">
    <property type="component" value="Chromosome"/>
</dbReference>
<accession>A0ABY5I4S8</accession>
<evidence type="ECO:0000313" key="3">
    <source>
        <dbReference type="Proteomes" id="UP001060112"/>
    </source>
</evidence>
<dbReference type="EMBL" id="CP101620">
    <property type="protein sequence ID" value="UTY40362.1"/>
    <property type="molecule type" value="Genomic_DNA"/>
</dbReference>
<dbReference type="RefSeq" id="WP_290141782.1">
    <property type="nucleotide sequence ID" value="NZ_CP101620.1"/>
</dbReference>